<protein>
    <submittedName>
        <fullName evidence="2">Uncharacterized protein</fullName>
    </submittedName>
</protein>
<sequence length="53" mass="5803">PDFHSVLWLPGADPLWQATTLPSKSRRNHIRRHSVNSDSGDTGIGTSCSDSLE</sequence>
<dbReference type="InterPro" id="IPR040210">
    <property type="entry name" value="Cep85/Cep85L"/>
</dbReference>
<dbReference type="AlphaFoldDB" id="A0AAV7RIH3"/>
<reference evidence="2" key="1">
    <citation type="journal article" date="2022" name="bioRxiv">
        <title>Sequencing and chromosome-scale assembly of the giantPleurodeles waltlgenome.</title>
        <authorList>
            <person name="Brown T."/>
            <person name="Elewa A."/>
            <person name="Iarovenko S."/>
            <person name="Subramanian E."/>
            <person name="Araus A.J."/>
            <person name="Petzold A."/>
            <person name="Susuki M."/>
            <person name="Suzuki K.-i.T."/>
            <person name="Hayashi T."/>
            <person name="Toyoda A."/>
            <person name="Oliveira C."/>
            <person name="Osipova E."/>
            <person name="Leigh N.D."/>
            <person name="Simon A."/>
            <person name="Yun M.H."/>
        </authorList>
    </citation>
    <scope>NUCLEOTIDE SEQUENCE</scope>
    <source>
        <strain evidence="2">20211129_DDA</strain>
        <tissue evidence="2">Liver</tissue>
    </source>
</reference>
<proteinExistence type="predicted"/>
<dbReference type="EMBL" id="JANPWB010000009">
    <property type="protein sequence ID" value="KAJ1152236.1"/>
    <property type="molecule type" value="Genomic_DNA"/>
</dbReference>
<name>A0AAV7RIH3_PLEWA</name>
<comment type="caution">
    <text evidence="2">The sequence shown here is derived from an EMBL/GenBank/DDBJ whole genome shotgun (WGS) entry which is preliminary data.</text>
</comment>
<feature type="region of interest" description="Disordered" evidence="1">
    <location>
        <begin position="18"/>
        <end position="53"/>
    </location>
</feature>
<feature type="compositionally biased region" description="Polar residues" evidence="1">
    <location>
        <begin position="36"/>
        <end position="53"/>
    </location>
</feature>
<feature type="compositionally biased region" description="Basic residues" evidence="1">
    <location>
        <begin position="24"/>
        <end position="34"/>
    </location>
</feature>
<organism evidence="2 3">
    <name type="scientific">Pleurodeles waltl</name>
    <name type="common">Iberian ribbed newt</name>
    <dbReference type="NCBI Taxonomy" id="8319"/>
    <lineage>
        <taxon>Eukaryota</taxon>
        <taxon>Metazoa</taxon>
        <taxon>Chordata</taxon>
        <taxon>Craniata</taxon>
        <taxon>Vertebrata</taxon>
        <taxon>Euteleostomi</taxon>
        <taxon>Amphibia</taxon>
        <taxon>Batrachia</taxon>
        <taxon>Caudata</taxon>
        <taxon>Salamandroidea</taxon>
        <taxon>Salamandridae</taxon>
        <taxon>Pleurodelinae</taxon>
        <taxon>Pleurodeles</taxon>
    </lineage>
</organism>
<evidence type="ECO:0000313" key="3">
    <source>
        <dbReference type="Proteomes" id="UP001066276"/>
    </source>
</evidence>
<dbReference type="Proteomes" id="UP001066276">
    <property type="component" value="Chromosome 5"/>
</dbReference>
<dbReference type="PANTHER" id="PTHR31075">
    <property type="entry name" value="CENTROSOMAL PROTEIN OF 85 KDA"/>
    <property type="match status" value="1"/>
</dbReference>
<dbReference type="GO" id="GO:0005813">
    <property type="term" value="C:centrosome"/>
    <property type="evidence" value="ECO:0007669"/>
    <property type="project" value="TreeGrafter"/>
</dbReference>
<dbReference type="PANTHER" id="PTHR31075:SF2">
    <property type="entry name" value="CENTROSOMAL PROTEIN OF 85 KDA-LIKE"/>
    <property type="match status" value="1"/>
</dbReference>
<evidence type="ECO:0000313" key="2">
    <source>
        <dbReference type="EMBL" id="KAJ1152236.1"/>
    </source>
</evidence>
<feature type="non-terminal residue" evidence="2">
    <location>
        <position position="53"/>
    </location>
</feature>
<keyword evidence="3" id="KW-1185">Reference proteome</keyword>
<feature type="non-terminal residue" evidence="2">
    <location>
        <position position="1"/>
    </location>
</feature>
<evidence type="ECO:0000256" key="1">
    <source>
        <dbReference type="SAM" id="MobiDB-lite"/>
    </source>
</evidence>
<accession>A0AAV7RIH3</accession>
<gene>
    <name evidence="2" type="ORF">NDU88_005013</name>
</gene>